<proteinExistence type="predicted"/>
<evidence type="ECO:0000313" key="2">
    <source>
        <dbReference type="Proteomes" id="UP000499080"/>
    </source>
</evidence>
<protein>
    <submittedName>
        <fullName evidence="1">Uncharacterized protein</fullName>
    </submittedName>
</protein>
<organism evidence="1 2">
    <name type="scientific">Araneus ventricosus</name>
    <name type="common">Orbweaver spider</name>
    <name type="synonym">Epeira ventricosa</name>
    <dbReference type="NCBI Taxonomy" id="182803"/>
    <lineage>
        <taxon>Eukaryota</taxon>
        <taxon>Metazoa</taxon>
        <taxon>Ecdysozoa</taxon>
        <taxon>Arthropoda</taxon>
        <taxon>Chelicerata</taxon>
        <taxon>Arachnida</taxon>
        <taxon>Araneae</taxon>
        <taxon>Araneomorphae</taxon>
        <taxon>Entelegynae</taxon>
        <taxon>Araneoidea</taxon>
        <taxon>Araneidae</taxon>
        <taxon>Araneus</taxon>
    </lineage>
</organism>
<dbReference type="EMBL" id="BGPR01045452">
    <property type="protein sequence ID" value="GBO22359.1"/>
    <property type="molecule type" value="Genomic_DNA"/>
</dbReference>
<accession>A0A4Y2VAT1</accession>
<name>A0A4Y2VAT1_ARAVE</name>
<reference evidence="1 2" key="1">
    <citation type="journal article" date="2019" name="Sci. Rep.">
        <title>Orb-weaving spider Araneus ventricosus genome elucidates the spidroin gene catalogue.</title>
        <authorList>
            <person name="Kono N."/>
            <person name="Nakamura H."/>
            <person name="Ohtoshi R."/>
            <person name="Moran D.A.P."/>
            <person name="Shinohara A."/>
            <person name="Yoshida Y."/>
            <person name="Fujiwara M."/>
            <person name="Mori M."/>
            <person name="Tomita M."/>
            <person name="Arakawa K."/>
        </authorList>
    </citation>
    <scope>NUCLEOTIDE SEQUENCE [LARGE SCALE GENOMIC DNA]</scope>
</reference>
<keyword evidence="2" id="KW-1185">Reference proteome</keyword>
<sequence length="88" mass="9788">MDNQEELLYHTWASRFELNDGHCSNCQGWVVLATHLTPSNRRYVLSSGMEVTAPRHYLMPTQGVQESACLSCSYSSKCMSASPGGFPE</sequence>
<comment type="caution">
    <text evidence="1">The sequence shown here is derived from an EMBL/GenBank/DDBJ whole genome shotgun (WGS) entry which is preliminary data.</text>
</comment>
<dbReference type="Proteomes" id="UP000499080">
    <property type="component" value="Unassembled WGS sequence"/>
</dbReference>
<dbReference type="AlphaFoldDB" id="A0A4Y2VAT1"/>
<evidence type="ECO:0000313" key="1">
    <source>
        <dbReference type="EMBL" id="GBO22359.1"/>
    </source>
</evidence>
<gene>
    <name evidence="1" type="ORF">AVEN_58735_1</name>
</gene>